<dbReference type="InterPro" id="IPR015421">
    <property type="entry name" value="PyrdxlP-dep_Trfase_major"/>
</dbReference>
<evidence type="ECO:0000313" key="6">
    <source>
        <dbReference type="EMBL" id="MBB3061933.1"/>
    </source>
</evidence>
<sequence length="448" mass="49388">MNRLQVIDCCDKHWNPTAATLYHMSHRTIEHRAEGSWIEDEEGNRFLDFACSYGVFIVGHANPHVQAAACDQLARIATLPYGMMEPSQVGLMQRLARMLPGDLNRVWLTNSGAEACEIALRAVLAARAPRRRIIVARDSYHGKTLGALNILGQHNHRNPFDPLMRQVDFVPYGDLAALSDAMDSDVAAVFLEPVLGGPYLQVPVSGYVKQVELLCREHGALFVADEIQTAFGRAGRMFAIEYDAAQPDIILLSKGMTGGHAAIAATVMSDRLYETLTGLSDFDADYLASGAGASPFACATALASLDFIERENLPERAQRLGVRLISGLRRLARQYPALIEEAPGIGLMTGLKVRNPAVESAITMVMGRHGIHLGHSMNESADHPVLRFYPPLTVTEGEIELCLDKLAASLEQIGSRPVKLFDCLNLLVRRQYRLPRWFVYRLTGVKQT</sequence>
<dbReference type="InterPro" id="IPR049704">
    <property type="entry name" value="Aminotrans_3_PPA_site"/>
</dbReference>
<gene>
    <name evidence="6" type="ORF">FHS09_002776</name>
</gene>
<keyword evidence="2 6" id="KW-0032">Aminotransferase</keyword>
<comment type="cofactor">
    <cofactor evidence="1">
        <name>pyridoxal 5'-phosphate</name>
        <dbReference type="ChEBI" id="CHEBI:597326"/>
    </cofactor>
</comment>
<dbReference type="InterPro" id="IPR015422">
    <property type="entry name" value="PyrdxlP-dep_Trfase_small"/>
</dbReference>
<dbReference type="GO" id="GO:0030170">
    <property type="term" value="F:pyridoxal phosphate binding"/>
    <property type="evidence" value="ECO:0007669"/>
    <property type="project" value="InterPro"/>
</dbReference>
<dbReference type="FunFam" id="3.40.640.10:FF:000004">
    <property type="entry name" value="Acetylornithine aminotransferase"/>
    <property type="match status" value="1"/>
</dbReference>
<comment type="similarity">
    <text evidence="5">Belongs to the class-III pyridoxal-phosphate-dependent aminotransferase family.</text>
</comment>
<evidence type="ECO:0000313" key="7">
    <source>
        <dbReference type="Proteomes" id="UP000535937"/>
    </source>
</evidence>
<reference evidence="6 7" key="1">
    <citation type="submission" date="2020-08" db="EMBL/GenBank/DDBJ databases">
        <title>Genomic Encyclopedia of Type Strains, Phase III (KMG-III): the genomes of soil and plant-associated and newly described type strains.</title>
        <authorList>
            <person name="Whitman W."/>
        </authorList>
    </citation>
    <scope>NUCLEOTIDE SEQUENCE [LARGE SCALE GENOMIC DNA]</scope>
    <source>
        <strain evidence="6 7">CECT 8799</strain>
    </source>
</reference>
<dbReference type="SUPFAM" id="SSF53383">
    <property type="entry name" value="PLP-dependent transferases"/>
    <property type="match status" value="1"/>
</dbReference>
<name>A0A7W4Z9K6_9GAMM</name>
<organism evidence="6 7">
    <name type="scientific">Microbulbifer rhizosphaerae</name>
    <dbReference type="NCBI Taxonomy" id="1562603"/>
    <lineage>
        <taxon>Bacteria</taxon>
        <taxon>Pseudomonadati</taxon>
        <taxon>Pseudomonadota</taxon>
        <taxon>Gammaproteobacteria</taxon>
        <taxon>Cellvibrionales</taxon>
        <taxon>Microbulbiferaceae</taxon>
        <taxon>Microbulbifer</taxon>
    </lineage>
</organism>
<protein>
    <submittedName>
        <fullName evidence="6">Putrescine aminotransferase</fullName>
        <ecNumber evidence="6">2.6.1.82</ecNumber>
    </submittedName>
</protein>
<dbReference type="GO" id="GO:0042802">
    <property type="term" value="F:identical protein binding"/>
    <property type="evidence" value="ECO:0007669"/>
    <property type="project" value="TreeGrafter"/>
</dbReference>
<dbReference type="PANTHER" id="PTHR11986:SF79">
    <property type="entry name" value="ACETYLORNITHINE AMINOTRANSFERASE, MITOCHONDRIAL"/>
    <property type="match status" value="1"/>
</dbReference>
<evidence type="ECO:0000256" key="4">
    <source>
        <dbReference type="ARBA" id="ARBA00022898"/>
    </source>
</evidence>
<dbReference type="EMBL" id="JACHWZ010000012">
    <property type="protein sequence ID" value="MBB3061933.1"/>
    <property type="molecule type" value="Genomic_DNA"/>
</dbReference>
<keyword evidence="3 6" id="KW-0808">Transferase</keyword>
<dbReference type="EC" id="2.6.1.82" evidence="6"/>
<dbReference type="Pfam" id="PF00202">
    <property type="entry name" value="Aminotran_3"/>
    <property type="match status" value="1"/>
</dbReference>
<dbReference type="RefSeq" id="WP_183460767.1">
    <property type="nucleotide sequence ID" value="NZ_JACHWZ010000012.1"/>
</dbReference>
<evidence type="ECO:0000256" key="3">
    <source>
        <dbReference type="ARBA" id="ARBA00022679"/>
    </source>
</evidence>
<dbReference type="InterPro" id="IPR015424">
    <property type="entry name" value="PyrdxlP-dep_Trfase"/>
</dbReference>
<dbReference type="Gene3D" id="3.40.640.10">
    <property type="entry name" value="Type I PLP-dependent aspartate aminotransferase-like (Major domain)"/>
    <property type="match status" value="1"/>
</dbReference>
<accession>A0A7W4Z9K6</accession>
<dbReference type="AlphaFoldDB" id="A0A7W4Z9K6"/>
<dbReference type="PANTHER" id="PTHR11986">
    <property type="entry name" value="AMINOTRANSFERASE CLASS III"/>
    <property type="match status" value="1"/>
</dbReference>
<dbReference type="InterPro" id="IPR050103">
    <property type="entry name" value="Class-III_PLP-dep_AT"/>
</dbReference>
<dbReference type="Proteomes" id="UP000535937">
    <property type="component" value="Unassembled WGS sequence"/>
</dbReference>
<keyword evidence="7" id="KW-1185">Reference proteome</keyword>
<dbReference type="Gene3D" id="3.90.1150.10">
    <property type="entry name" value="Aspartate Aminotransferase, domain 1"/>
    <property type="match status" value="1"/>
</dbReference>
<dbReference type="PROSITE" id="PS00600">
    <property type="entry name" value="AA_TRANSFER_CLASS_3"/>
    <property type="match status" value="1"/>
</dbReference>
<dbReference type="CDD" id="cd00610">
    <property type="entry name" value="OAT_like"/>
    <property type="match status" value="1"/>
</dbReference>
<keyword evidence="4 5" id="KW-0663">Pyridoxal phosphate</keyword>
<evidence type="ECO:0000256" key="5">
    <source>
        <dbReference type="RuleBase" id="RU003560"/>
    </source>
</evidence>
<comment type="caution">
    <text evidence="6">The sequence shown here is derived from an EMBL/GenBank/DDBJ whole genome shotgun (WGS) entry which is preliminary data.</text>
</comment>
<dbReference type="InterPro" id="IPR005814">
    <property type="entry name" value="Aminotrans_3"/>
</dbReference>
<proteinExistence type="inferred from homology"/>
<dbReference type="GO" id="GO:0033094">
    <property type="term" value="F:putrescine--2-oxoglutarate transaminase activity"/>
    <property type="evidence" value="ECO:0007669"/>
    <property type="project" value="UniProtKB-EC"/>
</dbReference>
<dbReference type="PIRSF" id="PIRSF000521">
    <property type="entry name" value="Transaminase_4ab_Lys_Orn"/>
    <property type="match status" value="1"/>
</dbReference>
<evidence type="ECO:0000256" key="1">
    <source>
        <dbReference type="ARBA" id="ARBA00001933"/>
    </source>
</evidence>
<evidence type="ECO:0000256" key="2">
    <source>
        <dbReference type="ARBA" id="ARBA00022576"/>
    </source>
</evidence>